<sequence>MVSLKHQLLWGANEAFRTIVPEPEHRTPITWNNAVYPLLCYAPFIFLAYLTRRPDTYLIRLLMLPSVITSILVAAYRFTWTIPELNVYNWGQCLFAAVAISKSLEFALNKEGMLKIGESRPGVKKGKAKDVPNGNGNGYVESDEPARHPFIATWFYDAIEVAHTLRGLKWKFGQGAHVPKHTRPLEPSAFLQATLVSFVKNYLTVDFLEALLKLFPGVGEPLGGSMFYPELSPISRYVVSTIIHMLTGSAILAGFGMVYDLITLFAVGVMDSSPLSWPPVMEDPWTAESMHEFWAKRWHQLLRQTFLVFGGYPGKWLAGNFGMLFGTFIASGLFHECAMYSMGRGFDHSATLFFAIQGPILIIERLWRRFTGRRVGGWPGRLWVYFDMFILAQPMVNAWHRRGLGGGLVIPPLLSPARLIILPLAKQILQLLQQK</sequence>
<evidence type="ECO:0000313" key="11">
    <source>
        <dbReference type="Proteomes" id="UP000283269"/>
    </source>
</evidence>
<organism evidence="10 11">
    <name type="scientific">Psilocybe cyanescens</name>
    <dbReference type="NCBI Taxonomy" id="93625"/>
    <lineage>
        <taxon>Eukaryota</taxon>
        <taxon>Fungi</taxon>
        <taxon>Dikarya</taxon>
        <taxon>Basidiomycota</taxon>
        <taxon>Agaricomycotina</taxon>
        <taxon>Agaricomycetes</taxon>
        <taxon>Agaricomycetidae</taxon>
        <taxon>Agaricales</taxon>
        <taxon>Agaricineae</taxon>
        <taxon>Strophariaceae</taxon>
        <taxon>Psilocybe</taxon>
    </lineage>
</organism>
<comment type="caution">
    <text evidence="10">The sequence shown here is derived from an EMBL/GenBank/DDBJ whole genome shotgun (WGS) entry which is preliminary data.</text>
</comment>
<keyword evidence="7 8" id="KW-0472">Membrane</keyword>
<dbReference type="GO" id="GO:0006629">
    <property type="term" value="P:lipid metabolic process"/>
    <property type="evidence" value="ECO:0007669"/>
    <property type="project" value="InterPro"/>
</dbReference>
<dbReference type="AlphaFoldDB" id="A0A409VSE4"/>
<evidence type="ECO:0000256" key="3">
    <source>
        <dbReference type="ARBA" id="ARBA00007282"/>
    </source>
</evidence>
<dbReference type="PANTHER" id="PTHR31595">
    <property type="entry name" value="LONG-CHAIN-ALCOHOL O-FATTY-ACYLTRANSFERASE 3-RELATED"/>
    <property type="match status" value="1"/>
</dbReference>
<feature type="transmembrane region" description="Helical" evidence="8">
    <location>
        <begin position="57"/>
        <end position="76"/>
    </location>
</feature>
<gene>
    <name evidence="10" type="ORF">CVT25_004603</name>
</gene>
<dbReference type="InterPro" id="IPR032805">
    <property type="entry name" value="Wax_synthase_dom"/>
</dbReference>
<keyword evidence="5 8" id="KW-0812">Transmembrane</keyword>
<dbReference type="PANTHER" id="PTHR31595:SF57">
    <property type="entry name" value="OS04G0481900 PROTEIN"/>
    <property type="match status" value="1"/>
</dbReference>
<evidence type="ECO:0000256" key="1">
    <source>
        <dbReference type="ARBA" id="ARBA00004141"/>
    </source>
</evidence>
<dbReference type="InParanoid" id="A0A409VSE4"/>
<feature type="transmembrane region" description="Helical" evidence="8">
    <location>
        <begin position="250"/>
        <end position="270"/>
    </location>
</feature>
<evidence type="ECO:0000256" key="5">
    <source>
        <dbReference type="ARBA" id="ARBA00022692"/>
    </source>
</evidence>
<accession>A0A409VSE4</accession>
<dbReference type="EMBL" id="NHYD01003942">
    <property type="protein sequence ID" value="PPQ69106.1"/>
    <property type="molecule type" value="Genomic_DNA"/>
</dbReference>
<evidence type="ECO:0000256" key="7">
    <source>
        <dbReference type="ARBA" id="ARBA00023136"/>
    </source>
</evidence>
<dbReference type="OrthoDB" id="1077582at2759"/>
<evidence type="ECO:0000256" key="4">
    <source>
        <dbReference type="ARBA" id="ARBA00022679"/>
    </source>
</evidence>
<dbReference type="Proteomes" id="UP000283269">
    <property type="component" value="Unassembled WGS sequence"/>
</dbReference>
<feature type="transmembrane region" description="Helical" evidence="8">
    <location>
        <begin position="34"/>
        <end position="50"/>
    </location>
</feature>
<evidence type="ECO:0000256" key="6">
    <source>
        <dbReference type="ARBA" id="ARBA00022989"/>
    </source>
</evidence>
<feature type="transmembrane region" description="Helical" evidence="8">
    <location>
        <begin position="316"/>
        <end position="334"/>
    </location>
</feature>
<keyword evidence="4" id="KW-0808">Transferase</keyword>
<keyword evidence="11" id="KW-1185">Reference proteome</keyword>
<comment type="similarity">
    <text evidence="3">Belongs to the wax synthase family.</text>
</comment>
<comment type="subcellular location">
    <subcellularLocation>
        <location evidence="1">Membrane</location>
        <topology evidence="1">Multi-pass membrane protein</topology>
    </subcellularLocation>
</comment>
<comment type="pathway">
    <text evidence="2">Secondary metabolite biosynthesis.</text>
</comment>
<evidence type="ECO:0000313" key="10">
    <source>
        <dbReference type="EMBL" id="PPQ69106.1"/>
    </source>
</evidence>
<protein>
    <recommendedName>
        <fullName evidence="9">Wax synthase domain-containing protein</fullName>
    </recommendedName>
</protein>
<feature type="domain" description="Wax synthase" evidence="9">
    <location>
        <begin position="277"/>
        <end position="355"/>
    </location>
</feature>
<evidence type="ECO:0000259" key="9">
    <source>
        <dbReference type="Pfam" id="PF13813"/>
    </source>
</evidence>
<reference evidence="10 11" key="1">
    <citation type="journal article" date="2018" name="Evol. Lett.">
        <title>Horizontal gene cluster transfer increased hallucinogenic mushroom diversity.</title>
        <authorList>
            <person name="Reynolds H.T."/>
            <person name="Vijayakumar V."/>
            <person name="Gluck-Thaler E."/>
            <person name="Korotkin H.B."/>
            <person name="Matheny P.B."/>
            <person name="Slot J.C."/>
        </authorList>
    </citation>
    <scope>NUCLEOTIDE SEQUENCE [LARGE SCALE GENOMIC DNA]</scope>
    <source>
        <strain evidence="10 11">2631</strain>
    </source>
</reference>
<dbReference type="GO" id="GO:0008374">
    <property type="term" value="F:O-acyltransferase activity"/>
    <property type="evidence" value="ECO:0007669"/>
    <property type="project" value="InterPro"/>
</dbReference>
<evidence type="ECO:0000256" key="8">
    <source>
        <dbReference type="SAM" id="Phobius"/>
    </source>
</evidence>
<dbReference type="GO" id="GO:0016020">
    <property type="term" value="C:membrane"/>
    <property type="evidence" value="ECO:0007669"/>
    <property type="project" value="UniProtKB-SubCell"/>
</dbReference>
<name>A0A409VSE4_PSICY</name>
<dbReference type="InterPro" id="IPR044851">
    <property type="entry name" value="Wax_synthase"/>
</dbReference>
<proteinExistence type="inferred from homology"/>
<dbReference type="STRING" id="93625.A0A409VSE4"/>
<keyword evidence="6 8" id="KW-1133">Transmembrane helix</keyword>
<feature type="transmembrane region" description="Helical" evidence="8">
    <location>
        <begin position="88"/>
        <end position="108"/>
    </location>
</feature>
<evidence type="ECO:0000256" key="2">
    <source>
        <dbReference type="ARBA" id="ARBA00005179"/>
    </source>
</evidence>
<dbReference type="Pfam" id="PF13813">
    <property type="entry name" value="MBOAT_2"/>
    <property type="match status" value="1"/>
</dbReference>